<feature type="region of interest" description="Disordered" evidence="1">
    <location>
        <begin position="1"/>
        <end position="38"/>
    </location>
</feature>
<dbReference type="EMBL" id="GL988048">
    <property type="protein sequence ID" value="EGS16960.1"/>
    <property type="molecule type" value="Genomic_DNA"/>
</dbReference>
<accession>G0SHP0</accession>
<dbReference type="KEGG" id="cthr:CTHT_0072840"/>
<dbReference type="InterPro" id="IPR011990">
    <property type="entry name" value="TPR-like_helical_dom_sf"/>
</dbReference>
<protein>
    <submittedName>
        <fullName evidence="2">Uncharacterized protein</fullName>
    </submittedName>
</protein>
<dbReference type="Proteomes" id="UP000008066">
    <property type="component" value="Unassembled WGS sequence"/>
</dbReference>
<gene>
    <name evidence="2" type="ORF">CTHT_0072840</name>
</gene>
<organism evidence="3">
    <name type="scientific">Chaetomium thermophilum (strain DSM 1495 / CBS 144.50 / IMI 039719)</name>
    <name type="common">Thermochaetoides thermophila</name>
    <dbReference type="NCBI Taxonomy" id="759272"/>
    <lineage>
        <taxon>Eukaryota</taxon>
        <taxon>Fungi</taxon>
        <taxon>Dikarya</taxon>
        <taxon>Ascomycota</taxon>
        <taxon>Pezizomycotina</taxon>
        <taxon>Sordariomycetes</taxon>
        <taxon>Sordariomycetidae</taxon>
        <taxon>Sordariales</taxon>
        <taxon>Chaetomiaceae</taxon>
        <taxon>Thermochaetoides</taxon>
    </lineage>
</organism>
<feature type="compositionally biased region" description="Basic and acidic residues" evidence="1">
    <location>
        <begin position="28"/>
        <end position="38"/>
    </location>
</feature>
<dbReference type="RefSeq" id="XP_006697542.1">
    <property type="nucleotide sequence ID" value="XM_006697479.1"/>
</dbReference>
<evidence type="ECO:0000313" key="2">
    <source>
        <dbReference type="EMBL" id="EGS16960.1"/>
    </source>
</evidence>
<dbReference type="AlphaFoldDB" id="G0SHP0"/>
<evidence type="ECO:0000313" key="3">
    <source>
        <dbReference type="Proteomes" id="UP000008066"/>
    </source>
</evidence>
<reference evidence="2 3" key="1">
    <citation type="journal article" date="2011" name="Cell">
        <title>Insight into structure and assembly of the nuclear pore complex by utilizing the genome of a eukaryotic thermophile.</title>
        <authorList>
            <person name="Amlacher S."/>
            <person name="Sarges P."/>
            <person name="Flemming D."/>
            <person name="van Noort V."/>
            <person name="Kunze R."/>
            <person name="Devos D.P."/>
            <person name="Arumugam M."/>
            <person name="Bork P."/>
            <person name="Hurt E."/>
        </authorList>
    </citation>
    <scope>NUCLEOTIDE SEQUENCE [LARGE SCALE GENOMIC DNA]</scope>
    <source>
        <strain evidence="3">DSM 1495 / CBS 144.50 / IMI 039719</strain>
    </source>
</reference>
<dbReference type="SUPFAM" id="SSF48452">
    <property type="entry name" value="TPR-like"/>
    <property type="match status" value="1"/>
</dbReference>
<proteinExistence type="predicted"/>
<sequence length="162" mass="18824">MGYGFEGSPIAKALKDQPSAGDSQSQKTSDEKPQKSEVMDITLKIYDETCSQSTATVMVLPRPLPNDYALRGFSWVENYFPRNNEDRSKDWFANDRIDDEEKYLEQNSMAEERKDRCLWLGHKIAMKLDIKWLRYDSKTHRFSALDNMAPWLRHDYDSGSEG</sequence>
<name>G0SHP0_CHATD</name>
<keyword evidence="3" id="KW-1185">Reference proteome</keyword>
<dbReference type="OrthoDB" id="2017974at2759"/>
<dbReference type="STRING" id="759272.G0SHP0"/>
<evidence type="ECO:0000256" key="1">
    <source>
        <dbReference type="SAM" id="MobiDB-lite"/>
    </source>
</evidence>
<dbReference type="HOGENOM" id="CLU_1635187_0_0_1"/>
<dbReference type="GeneID" id="18261322"/>